<name>A0A0A7CMX6_ACHHY</name>
<evidence type="ECO:0000256" key="1">
    <source>
        <dbReference type="SAM" id="SignalP"/>
    </source>
</evidence>
<proteinExistence type="predicted"/>
<dbReference type="PANTHER" id="PTHR31737">
    <property type="entry name" value="PROTEIN TOS1"/>
    <property type="match status" value="1"/>
</dbReference>
<dbReference type="InterPro" id="IPR037176">
    <property type="entry name" value="Osmotin/thaumatin-like_sf"/>
</dbReference>
<feature type="signal peptide" evidence="1">
    <location>
        <begin position="1"/>
        <end position="15"/>
    </location>
</feature>
<accession>A0A0A7CMX6</accession>
<dbReference type="PANTHER" id="PTHR31737:SF2">
    <property type="entry name" value="PROTEIN TOS1"/>
    <property type="match status" value="1"/>
</dbReference>
<dbReference type="AlphaFoldDB" id="A0A0A7CMX6"/>
<feature type="chain" id="PRO_5013220917" evidence="1">
    <location>
        <begin position="16"/>
        <end position="176"/>
    </location>
</feature>
<dbReference type="EMBL" id="KM038786">
    <property type="protein sequence ID" value="AIG56247.1"/>
    <property type="molecule type" value="Genomic_DNA"/>
</dbReference>
<organism evidence="2">
    <name type="scientific">Achlya hypogyna</name>
    <name type="common">Oomycete</name>
    <name type="synonym">Protoachlya hypogyna</name>
    <dbReference type="NCBI Taxonomy" id="1202772"/>
    <lineage>
        <taxon>Eukaryota</taxon>
        <taxon>Sar</taxon>
        <taxon>Stramenopiles</taxon>
        <taxon>Oomycota</taxon>
        <taxon>Saprolegniomycetes</taxon>
        <taxon>Saprolegniales</taxon>
        <taxon>Achlyaceae</taxon>
        <taxon>Achlya</taxon>
    </lineage>
</organism>
<protein>
    <submittedName>
        <fullName evidence="2">Secreted protein</fullName>
    </submittedName>
</protein>
<dbReference type="SUPFAM" id="SSF49870">
    <property type="entry name" value="Osmotin, thaumatin-like protein"/>
    <property type="match status" value="1"/>
</dbReference>
<keyword evidence="1" id="KW-0732">Signal</keyword>
<dbReference type="Gene3D" id="2.60.110.10">
    <property type="entry name" value="Thaumatin"/>
    <property type="match status" value="1"/>
</dbReference>
<reference evidence="2" key="1">
    <citation type="journal article" date="2014" name="Genome Biol. Evol.">
        <title>The secreted proteins of Achlya hypogyna and Thraustotheca clavata identify the ancestral oomycete secretome and reveal gene acquisitions by horizontal gene transfer.</title>
        <authorList>
            <person name="Misner I."/>
            <person name="Blouin N."/>
            <person name="Leonard G."/>
            <person name="Richards T.A."/>
            <person name="Lane C.E."/>
        </authorList>
    </citation>
    <scope>NUCLEOTIDE SEQUENCE</scope>
    <source>
        <strain evidence="2">ATCC 48635</strain>
    </source>
</reference>
<sequence>MQLHWVLSGLGVVRAVTFNFINECAHEIQVYDNTVTAALCRSTTLGLACFDTEPIRKQHVSKELLYVHDAVVVAEFSVDLSMKRVWYDVSIVPPGSESCTNLEECLRRTNTTGFNVPLLINPINYQHNVAPYNCHYRICYENGCPDAYMFPTDDIKTMNCPLDTMFDVTFCPDLPP</sequence>
<evidence type="ECO:0000313" key="2">
    <source>
        <dbReference type="EMBL" id="AIG56247.1"/>
    </source>
</evidence>